<evidence type="ECO:0000256" key="3">
    <source>
        <dbReference type="ARBA" id="ARBA00022605"/>
    </source>
</evidence>
<evidence type="ECO:0000256" key="11">
    <source>
        <dbReference type="ARBA" id="ARBA00052219"/>
    </source>
</evidence>
<dbReference type="InterPro" id="IPR017927">
    <property type="entry name" value="FAD-bd_FR_type"/>
</dbReference>
<feature type="binding site" evidence="12">
    <location>
        <begin position="49"/>
        <end position="54"/>
    </location>
    <ligand>
        <name>FMN</name>
        <dbReference type="ChEBI" id="CHEBI:58210"/>
    </ligand>
</feature>
<dbReference type="EMBL" id="JAENIM010000039">
    <property type="protein sequence ID" value="MBK1791559.1"/>
    <property type="molecule type" value="Genomic_DNA"/>
</dbReference>
<dbReference type="PROSITE" id="PS50902">
    <property type="entry name" value="FLAVODOXIN_LIKE"/>
    <property type="match status" value="1"/>
</dbReference>
<dbReference type="RefSeq" id="WP_200311559.1">
    <property type="nucleotide sequence ID" value="NZ_JAENIM010000039.1"/>
</dbReference>
<keyword evidence="9" id="KW-0560">Oxidoreductase</keyword>
<dbReference type="InterPro" id="IPR010199">
    <property type="entry name" value="CysJ"/>
</dbReference>
<dbReference type="InterPro" id="IPR008254">
    <property type="entry name" value="Flavodoxin/NO_synth"/>
</dbReference>
<dbReference type="InterPro" id="IPR001433">
    <property type="entry name" value="OxRdtase_FAD/NAD-bd"/>
</dbReference>
<dbReference type="PRINTS" id="PR00369">
    <property type="entry name" value="FLAVODOXIN"/>
</dbReference>
<evidence type="ECO:0000256" key="6">
    <source>
        <dbReference type="ARBA" id="ARBA00022827"/>
    </source>
</evidence>
<dbReference type="GO" id="GO:0005829">
    <property type="term" value="C:cytosol"/>
    <property type="evidence" value="ECO:0007669"/>
    <property type="project" value="TreeGrafter"/>
</dbReference>
<keyword evidence="10" id="KW-0198">Cysteine biosynthesis</keyword>
<evidence type="ECO:0000256" key="8">
    <source>
        <dbReference type="ARBA" id="ARBA00022982"/>
    </source>
</evidence>
<dbReference type="Gene3D" id="3.40.50.80">
    <property type="entry name" value="Nucleotide-binding domain of ferredoxin-NADP reductase (FNR) module"/>
    <property type="match status" value="1"/>
</dbReference>
<dbReference type="PANTHER" id="PTHR19384:SF128">
    <property type="entry name" value="NADPH OXIDOREDUCTASE A"/>
    <property type="match status" value="1"/>
</dbReference>
<comment type="cofactor">
    <cofactor evidence="12">
        <name>FAD</name>
        <dbReference type="ChEBI" id="CHEBI:57692"/>
    </cofactor>
    <text evidence="12">Binds 1 FAD per subunit.</text>
</comment>
<dbReference type="SUPFAM" id="SSF63380">
    <property type="entry name" value="Riboflavin synthase domain-like"/>
    <property type="match status" value="1"/>
</dbReference>
<feature type="binding site" evidence="12">
    <location>
        <begin position="132"/>
        <end position="141"/>
    </location>
    <ligand>
        <name>FMN</name>
        <dbReference type="ChEBI" id="CHEBI:58210"/>
    </ligand>
</feature>
<reference evidence="15" key="1">
    <citation type="submission" date="2021-01" db="EMBL/GenBank/DDBJ databases">
        <title>Modified the classification status of verrucomicrobia.</title>
        <authorList>
            <person name="Feng X."/>
        </authorList>
    </citation>
    <scope>NUCLEOTIDE SEQUENCE</scope>
    <source>
        <strain evidence="15">_KCTC 22039</strain>
    </source>
</reference>
<dbReference type="PANTHER" id="PTHR19384">
    <property type="entry name" value="NITRIC OXIDE SYNTHASE-RELATED"/>
    <property type="match status" value="1"/>
</dbReference>
<comment type="catalytic activity">
    <reaction evidence="11">
        <text>hydrogen sulfide + 3 NADP(+) + 3 H2O = sulfite + 3 NADPH + 4 H(+)</text>
        <dbReference type="Rhea" id="RHEA:13801"/>
        <dbReference type="ChEBI" id="CHEBI:15377"/>
        <dbReference type="ChEBI" id="CHEBI:15378"/>
        <dbReference type="ChEBI" id="CHEBI:17359"/>
        <dbReference type="ChEBI" id="CHEBI:29919"/>
        <dbReference type="ChEBI" id="CHEBI:57783"/>
        <dbReference type="ChEBI" id="CHEBI:58349"/>
        <dbReference type="EC" id="1.8.1.2"/>
    </reaction>
</comment>
<dbReference type="PRINTS" id="PR00371">
    <property type="entry name" value="FPNCR"/>
</dbReference>
<keyword evidence="6 12" id="KW-0274">FAD</keyword>
<sequence>MAKKIQLPDDAPFTEEQKKWLQSFLTQVLSEPEPAAAAGGAPVTILWGSQTGNAEGLAKKTAKALNKAGFTAESIDMAAYDHARLPSEERLLIITSTYGDGEAPDNAQALHEYLGGDQAPKLDKVNFAILALGDTDYPDFCQTGIDFEQFLTAAGAKPLMARVDCDVDFDDLYAQWRKDILAMFGASNAAVEVNVAETGPEPFGKKNPFPSPILKNYNLNGEGSAKETNHIELSLEGSDYDYQAGDALGVFPVNPAEVVDEIIKSLPFDTNDEVPFPDGSEGSLRDALMYHYDIRKITKAFVTKWQARSGSPMLRAIVESGSKEAMDDFCWGRELVDLVVDHPADFADGEEFVGILKKLAPRLYSISSSPNAHPGEVHLTIGIVRYDSNYRSRGGVCSTFFADRAEGVQPGCFVHHNKAFRLPEDKSTDIIMVGPGTGIAPFRAFLEERQVSEATGRNWLFFGDQHAATDYLYQEQIEQFQKDGVLNQLDLAFSRDQADKIYVQTRMLEKGAELWAWLDGGASFYVCGDASRMAKDVDAALHTIAQEHGGLSADEAIAFIKDLRKAKRYNRDVY</sequence>
<feature type="binding site" evidence="12">
    <location>
        <position position="386"/>
    </location>
    <ligand>
        <name>FAD</name>
        <dbReference type="ChEBI" id="CHEBI:57692"/>
    </ligand>
</feature>
<proteinExistence type="predicted"/>
<comment type="caution">
    <text evidence="15">The sequence shown here is derived from an EMBL/GenBank/DDBJ whole genome shotgun (WGS) entry which is preliminary data.</text>
</comment>
<keyword evidence="5 12" id="KW-0288">FMN</keyword>
<keyword evidence="3" id="KW-0028">Amino-acid biosynthesis</keyword>
<keyword evidence="2" id="KW-0813">Transport</keyword>
<feature type="binding site" evidence="12">
    <location>
        <begin position="500"/>
        <end position="504"/>
    </location>
    <ligand>
        <name>NADP(+)</name>
        <dbReference type="ChEBI" id="CHEBI:58349"/>
    </ligand>
</feature>
<feature type="binding site" evidence="12">
    <location>
        <begin position="395"/>
        <end position="398"/>
    </location>
    <ligand>
        <name>FAD</name>
        <dbReference type="ChEBI" id="CHEBI:57692"/>
    </ligand>
</feature>
<evidence type="ECO:0000313" key="16">
    <source>
        <dbReference type="Proteomes" id="UP000624703"/>
    </source>
</evidence>
<dbReference type="InterPro" id="IPR001094">
    <property type="entry name" value="Flavdoxin-like"/>
</dbReference>
<dbReference type="CDD" id="cd06199">
    <property type="entry name" value="SiR"/>
    <property type="match status" value="1"/>
</dbReference>
<protein>
    <recommendedName>
        <fullName evidence="1">assimilatory sulfite reductase (NADPH)</fullName>
        <ecNumber evidence="1">1.8.1.2</ecNumber>
    </recommendedName>
</protein>
<evidence type="ECO:0000256" key="4">
    <source>
        <dbReference type="ARBA" id="ARBA00022630"/>
    </source>
</evidence>
<dbReference type="EC" id="1.8.1.2" evidence="1"/>
<evidence type="ECO:0000256" key="10">
    <source>
        <dbReference type="ARBA" id="ARBA00023192"/>
    </source>
</evidence>
<dbReference type="InterPro" id="IPR023173">
    <property type="entry name" value="NADPH_Cyt_P450_Rdtase_alpha"/>
</dbReference>
<dbReference type="SUPFAM" id="SSF52343">
    <property type="entry name" value="Ferredoxin reductase-like, C-terminal NADP-linked domain"/>
    <property type="match status" value="1"/>
</dbReference>
<dbReference type="Proteomes" id="UP000624703">
    <property type="component" value="Unassembled WGS sequence"/>
</dbReference>
<feature type="binding site" evidence="12">
    <location>
        <begin position="380"/>
        <end position="382"/>
    </location>
    <ligand>
        <name>FAD</name>
        <dbReference type="ChEBI" id="CHEBI:57692"/>
    </ligand>
</feature>
<dbReference type="AlphaFoldDB" id="A0A8J7MD46"/>
<dbReference type="Pfam" id="PF00667">
    <property type="entry name" value="FAD_binding_1"/>
    <property type="match status" value="1"/>
</dbReference>
<feature type="binding site" evidence="12">
    <location>
        <position position="536"/>
    </location>
    <ligand>
        <name>NADP(+)</name>
        <dbReference type="ChEBI" id="CHEBI:58349"/>
    </ligand>
</feature>
<dbReference type="GO" id="GO:0019344">
    <property type="term" value="P:cysteine biosynthetic process"/>
    <property type="evidence" value="ECO:0007669"/>
    <property type="project" value="UniProtKB-KW"/>
</dbReference>
<dbReference type="InterPro" id="IPR003097">
    <property type="entry name" value="CysJ-like_FAD-binding"/>
</dbReference>
<accession>A0A8J7MD46</accession>
<name>A0A8J7MD46_9BACT</name>
<dbReference type="GO" id="GO:0010181">
    <property type="term" value="F:FMN binding"/>
    <property type="evidence" value="ECO:0007669"/>
    <property type="project" value="InterPro"/>
</dbReference>
<feature type="domain" description="FAD-binding FR-type" evidence="14">
    <location>
        <begin position="206"/>
        <end position="442"/>
    </location>
</feature>
<gene>
    <name evidence="15" type="ORF">JIN82_10390</name>
</gene>
<evidence type="ECO:0000256" key="12">
    <source>
        <dbReference type="PIRSR" id="PIRSR000207-1"/>
    </source>
</evidence>
<dbReference type="Gene3D" id="2.40.30.10">
    <property type="entry name" value="Translation factors"/>
    <property type="match status" value="1"/>
</dbReference>
<feature type="binding site" evidence="12">
    <location>
        <begin position="96"/>
        <end position="99"/>
    </location>
    <ligand>
        <name>FMN</name>
        <dbReference type="ChEBI" id="CHEBI:58210"/>
    </ligand>
</feature>
<evidence type="ECO:0000259" key="13">
    <source>
        <dbReference type="PROSITE" id="PS50902"/>
    </source>
</evidence>
<dbReference type="InterPro" id="IPR017938">
    <property type="entry name" value="Riboflavin_synthase-like_b-brl"/>
</dbReference>
<evidence type="ECO:0000256" key="5">
    <source>
        <dbReference type="ARBA" id="ARBA00022643"/>
    </source>
</evidence>
<dbReference type="Gene3D" id="1.20.990.10">
    <property type="entry name" value="NADPH-cytochrome p450 Reductase, Chain A, domain 3"/>
    <property type="match status" value="1"/>
</dbReference>
<evidence type="ECO:0000259" key="14">
    <source>
        <dbReference type="PROSITE" id="PS51384"/>
    </source>
</evidence>
<comment type="cofactor">
    <cofactor evidence="12">
        <name>FMN</name>
        <dbReference type="ChEBI" id="CHEBI:58210"/>
    </cofactor>
    <text evidence="12">Binds 1 FMN per subunit.</text>
</comment>
<feature type="binding site" evidence="12">
    <location>
        <position position="574"/>
    </location>
    <ligand>
        <name>FAD</name>
        <dbReference type="ChEBI" id="CHEBI:57692"/>
    </ligand>
</feature>
<dbReference type="Pfam" id="PF00258">
    <property type="entry name" value="Flavodoxin_1"/>
    <property type="match status" value="1"/>
</dbReference>
<dbReference type="Pfam" id="PF00175">
    <property type="entry name" value="NAD_binding_1"/>
    <property type="match status" value="1"/>
</dbReference>
<keyword evidence="4" id="KW-0285">Flavoprotein</keyword>
<keyword evidence="8" id="KW-0249">Electron transport</keyword>
<dbReference type="SUPFAM" id="SSF52218">
    <property type="entry name" value="Flavoproteins"/>
    <property type="match status" value="1"/>
</dbReference>
<organism evidence="15 16">
    <name type="scientific">Persicirhabdus sediminis</name>
    <dbReference type="NCBI Taxonomy" id="454144"/>
    <lineage>
        <taxon>Bacteria</taxon>
        <taxon>Pseudomonadati</taxon>
        <taxon>Verrucomicrobiota</taxon>
        <taxon>Verrucomicrobiia</taxon>
        <taxon>Verrucomicrobiales</taxon>
        <taxon>Verrucomicrobiaceae</taxon>
        <taxon>Persicirhabdus</taxon>
    </lineage>
</organism>
<evidence type="ECO:0000256" key="7">
    <source>
        <dbReference type="ARBA" id="ARBA00022857"/>
    </source>
</evidence>
<keyword evidence="7 12" id="KW-0521">NADP</keyword>
<dbReference type="PROSITE" id="PS51384">
    <property type="entry name" value="FAD_FR"/>
    <property type="match status" value="1"/>
</dbReference>
<dbReference type="InterPro" id="IPR001709">
    <property type="entry name" value="Flavoprot_Pyr_Nucl_cyt_Rdtase"/>
</dbReference>
<dbReference type="GO" id="GO:0050660">
    <property type="term" value="F:flavin adenine dinucleotide binding"/>
    <property type="evidence" value="ECO:0007669"/>
    <property type="project" value="InterPro"/>
</dbReference>
<dbReference type="PIRSF" id="PIRSF000207">
    <property type="entry name" value="SiR-FP_CysJ"/>
    <property type="match status" value="1"/>
</dbReference>
<evidence type="ECO:0000313" key="15">
    <source>
        <dbReference type="EMBL" id="MBK1791559.1"/>
    </source>
</evidence>
<dbReference type="InterPro" id="IPR029039">
    <property type="entry name" value="Flavoprotein-like_sf"/>
</dbReference>
<evidence type="ECO:0000256" key="9">
    <source>
        <dbReference type="ARBA" id="ARBA00023002"/>
    </source>
</evidence>
<keyword evidence="16" id="KW-1185">Reference proteome</keyword>
<evidence type="ECO:0000256" key="2">
    <source>
        <dbReference type="ARBA" id="ARBA00022448"/>
    </source>
</evidence>
<dbReference type="Gene3D" id="3.40.50.360">
    <property type="match status" value="1"/>
</dbReference>
<feature type="binding site" evidence="12">
    <location>
        <begin position="494"/>
        <end position="495"/>
    </location>
    <ligand>
        <name>NADP(+)</name>
        <dbReference type="ChEBI" id="CHEBI:58349"/>
    </ligand>
</feature>
<evidence type="ECO:0000256" key="1">
    <source>
        <dbReference type="ARBA" id="ARBA00012604"/>
    </source>
</evidence>
<feature type="binding site" evidence="12">
    <location>
        <begin position="362"/>
        <end position="365"/>
    </location>
    <ligand>
        <name>FAD</name>
        <dbReference type="ChEBI" id="CHEBI:57692"/>
    </ligand>
</feature>
<dbReference type="GO" id="GO:0004783">
    <property type="term" value="F:sulfite reductase (NADPH) activity"/>
    <property type="evidence" value="ECO:0007669"/>
    <property type="project" value="UniProtKB-EC"/>
</dbReference>
<dbReference type="FunFam" id="3.40.50.80:FF:000001">
    <property type="entry name" value="NADPH--cytochrome P450 reductase 1"/>
    <property type="match status" value="1"/>
</dbReference>
<dbReference type="InterPro" id="IPR039261">
    <property type="entry name" value="FNR_nucleotide-bd"/>
</dbReference>
<feature type="domain" description="Flavodoxin-like" evidence="13">
    <location>
        <begin position="43"/>
        <end position="181"/>
    </location>
</feature>